<protein>
    <recommendedName>
        <fullName evidence="4">Core-binding (CB) domain-containing protein</fullName>
    </recommendedName>
</protein>
<name>A0A0B7N2D9_9FUNG</name>
<feature type="compositionally biased region" description="Basic and acidic residues" evidence="1">
    <location>
        <begin position="213"/>
        <end position="224"/>
    </location>
</feature>
<reference evidence="2 3" key="1">
    <citation type="submission" date="2014-09" db="EMBL/GenBank/DDBJ databases">
        <authorList>
            <person name="Ellenberger Sabrina"/>
        </authorList>
    </citation>
    <scope>NUCLEOTIDE SEQUENCE [LARGE SCALE GENOMIC DNA]</scope>
    <source>
        <strain evidence="2 3">CBS 412.66</strain>
    </source>
</reference>
<gene>
    <name evidence="2" type="primary">PARPA_05418.1 scaffold 18190</name>
</gene>
<sequence>MLKRDFRPQDLPQPTKNVKMHAFVMVCHAKDNPCAAQVDQLVEIVAQRTKQETEERYQGRPLLSSIIEELCQHRHIIQNKTLSLGTTLAGAALQDGRDCGVTRLGGSRRLHGQSGSEGCVRRCANPPELTVIYYALLLHTRDGEAKELKVYTDNITNLKYVTKAGGTASAARQDLRVDAFTAAHNTDIGAWATTHSQRRWMPSANHGTGAEEADGRPLPRDNPDHPSLAEAVLVPDGTENERASNPHHLGDRQVASCRLEAINDKRRSMGLNEYVITHLNKANRESTNKVYDYAWDKYEDWCKDRRLELEDYQVKQVLDFMASFAHLAPLTLNGC</sequence>
<keyword evidence="3" id="KW-1185">Reference proteome</keyword>
<dbReference type="SUPFAM" id="SSF47823">
    <property type="entry name" value="lambda integrase-like, N-terminal domain"/>
    <property type="match status" value="1"/>
</dbReference>
<feature type="region of interest" description="Disordered" evidence="1">
    <location>
        <begin position="193"/>
        <end position="228"/>
    </location>
</feature>
<evidence type="ECO:0000313" key="3">
    <source>
        <dbReference type="Proteomes" id="UP000054107"/>
    </source>
</evidence>
<dbReference type="Proteomes" id="UP000054107">
    <property type="component" value="Unassembled WGS sequence"/>
</dbReference>
<evidence type="ECO:0000256" key="1">
    <source>
        <dbReference type="SAM" id="MobiDB-lite"/>
    </source>
</evidence>
<dbReference type="EMBL" id="LN726514">
    <property type="protein sequence ID" value="CEP11552.1"/>
    <property type="molecule type" value="Genomic_DNA"/>
</dbReference>
<evidence type="ECO:0008006" key="4">
    <source>
        <dbReference type="Google" id="ProtNLM"/>
    </source>
</evidence>
<dbReference type="AlphaFoldDB" id="A0A0B7N2D9"/>
<evidence type="ECO:0000313" key="2">
    <source>
        <dbReference type="EMBL" id="CEP11552.1"/>
    </source>
</evidence>
<accession>A0A0B7N2D9</accession>
<proteinExistence type="predicted"/>
<organism evidence="2 3">
    <name type="scientific">Parasitella parasitica</name>
    <dbReference type="NCBI Taxonomy" id="35722"/>
    <lineage>
        <taxon>Eukaryota</taxon>
        <taxon>Fungi</taxon>
        <taxon>Fungi incertae sedis</taxon>
        <taxon>Mucoromycota</taxon>
        <taxon>Mucoromycotina</taxon>
        <taxon>Mucoromycetes</taxon>
        <taxon>Mucorales</taxon>
        <taxon>Mucorineae</taxon>
        <taxon>Mucoraceae</taxon>
        <taxon>Parasitella</taxon>
    </lineage>
</organism>